<dbReference type="Pfam" id="PF14833">
    <property type="entry name" value="NAD_binding_11"/>
    <property type="match status" value="1"/>
</dbReference>
<dbReference type="SUPFAM" id="SSF48179">
    <property type="entry name" value="6-phosphogluconate dehydrogenase C-terminal domain-like"/>
    <property type="match status" value="1"/>
</dbReference>
<evidence type="ECO:0000256" key="2">
    <source>
        <dbReference type="ARBA" id="ARBA00023027"/>
    </source>
</evidence>
<dbReference type="AlphaFoldDB" id="A0A1L1PBC2"/>
<feature type="region of interest" description="Disordered" evidence="4">
    <location>
        <begin position="1"/>
        <end position="26"/>
    </location>
</feature>
<proteinExistence type="predicted"/>
<sequence>MNVGPHTPPLRGSLPPEGADPAWGGPAPDRGVCVPVAVIGAGLMGGAMVERLRERGWPVAVHDIDPACAQRARAAGATVCASAREVAAVLEEGGVLALVVVDAGQCREVLWGEQGAAPLLKPGQTLLLCPTIAPEDTEAIAARLAPRGVDTIDAPMSGGPARARAGTMSLMLAGPEAALQRHAGLLADLSDSQFRVGERVGDGARTKLVNNLLAGINLAGAAEALALAQRLGLDLARTLDVIERSSGQSWIGADRLRRQLAGDTAPRAHMTLLAKDTRLAVAAGRAAGHEGVLGPQAAAVFAAALSEGMAGLDDGALLDWMRAHPDGLPSP</sequence>
<keyword evidence="2" id="KW-0520">NAD</keyword>
<keyword evidence="8" id="KW-1185">Reference proteome</keyword>
<dbReference type="InterPro" id="IPR008927">
    <property type="entry name" value="6-PGluconate_DH-like_C_sf"/>
</dbReference>
<name>A0A1L1PBC2_HYDIT</name>
<dbReference type="Gene3D" id="1.10.1040.10">
    <property type="entry name" value="N-(1-d-carboxylethyl)-l-norvaline Dehydrogenase, domain 2"/>
    <property type="match status" value="1"/>
</dbReference>
<evidence type="ECO:0008006" key="9">
    <source>
        <dbReference type="Google" id="ProtNLM"/>
    </source>
</evidence>
<dbReference type="SUPFAM" id="SSF51735">
    <property type="entry name" value="NAD(P)-binding Rossmann-fold domains"/>
    <property type="match status" value="1"/>
</dbReference>
<dbReference type="Proteomes" id="UP000028878">
    <property type="component" value="Unassembled WGS sequence"/>
</dbReference>
<evidence type="ECO:0000313" key="8">
    <source>
        <dbReference type="Proteomes" id="UP000028878"/>
    </source>
</evidence>
<feature type="active site" evidence="3">
    <location>
        <position position="207"/>
    </location>
</feature>
<dbReference type="InterPro" id="IPR013328">
    <property type="entry name" value="6PGD_dom2"/>
</dbReference>
<gene>
    <name evidence="7" type="ORF">BN948_00484</name>
</gene>
<dbReference type="PIRSF" id="PIRSF000103">
    <property type="entry name" value="HIBADH"/>
    <property type="match status" value="1"/>
</dbReference>
<feature type="domain" description="3-hydroxyisobutyrate dehydrogenase-like NAD-binding" evidence="6">
    <location>
        <begin position="201"/>
        <end position="319"/>
    </location>
</feature>
<dbReference type="InterPro" id="IPR006115">
    <property type="entry name" value="6PGDH_NADP-bd"/>
</dbReference>
<dbReference type="GO" id="GO:0016491">
    <property type="term" value="F:oxidoreductase activity"/>
    <property type="evidence" value="ECO:0007669"/>
    <property type="project" value="UniProtKB-KW"/>
</dbReference>
<evidence type="ECO:0000259" key="5">
    <source>
        <dbReference type="Pfam" id="PF03446"/>
    </source>
</evidence>
<accession>A0A1L1PBC2</accession>
<dbReference type="EMBL" id="CCAE010000002">
    <property type="protein sequence ID" value="CDN86084.1"/>
    <property type="molecule type" value="Genomic_DNA"/>
</dbReference>
<protein>
    <recommendedName>
        <fullName evidence="9">3-hydroxyisobutyrate dehydrogenase</fullName>
    </recommendedName>
</protein>
<evidence type="ECO:0000256" key="4">
    <source>
        <dbReference type="SAM" id="MobiDB-lite"/>
    </source>
</evidence>
<evidence type="ECO:0000259" key="6">
    <source>
        <dbReference type="Pfam" id="PF14833"/>
    </source>
</evidence>
<reference evidence="8" key="1">
    <citation type="submission" date="2014-11" db="EMBL/GenBank/DDBJ databases">
        <title>Draft genome sequence of Hydrogenophaga intermedia S1.</title>
        <authorList>
            <person name="Gan H.M."/>
            <person name="Chew T.H."/>
            <person name="Stolz A."/>
        </authorList>
    </citation>
    <scope>NUCLEOTIDE SEQUENCE [LARGE SCALE GENOMIC DNA]</scope>
    <source>
        <strain evidence="8">S1</strain>
    </source>
</reference>
<evidence type="ECO:0000313" key="7">
    <source>
        <dbReference type="EMBL" id="CDN86084.1"/>
    </source>
</evidence>
<organism evidence="7 8">
    <name type="scientific">Hydrogenophaga intermedia</name>
    <dbReference type="NCBI Taxonomy" id="65786"/>
    <lineage>
        <taxon>Bacteria</taxon>
        <taxon>Pseudomonadati</taxon>
        <taxon>Pseudomonadota</taxon>
        <taxon>Betaproteobacteria</taxon>
        <taxon>Burkholderiales</taxon>
        <taxon>Comamonadaceae</taxon>
        <taxon>Hydrogenophaga</taxon>
    </lineage>
</organism>
<dbReference type="Gene3D" id="3.40.50.720">
    <property type="entry name" value="NAD(P)-binding Rossmann-like Domain"/>
    <property type="match status" value="1"/>
</dbReference>
<feature type="domain" description="6-phosphogluconate dehydrogenase NADP-binding" evidence="5">
    <location>
        <begin position="36"/>
        <end position="194"/>
    </location>
</feature>
<evidence type="ECO:0000256" key="3">
    <source>
        <dbReference type="PIRSR" id="PIRSR000103-1"/>
    </source>
</evidence>
<dbReference type="GO" id="GO:0050661">
    <property type="term" value="F:NADP binding"/>
    <property type="evidence" value="ECO:0007669"/>
    <property type="project" value="InterPro"/>
</dbReference>
<dbReference type="Pfam" id="PF03446">
    <property type="entry name" value="NAD_binding_2"/>
    <property type="match status" value="1"/>
</dbReference>
<dbReference type="GO" id="GO:0051287">
    <property type="term" value="F:NAD binding"/>
    <property type="evidence" value="ECO:0007669"/>
    <property type="project" value="InterPro"/>
</dbReference>
<evidence type="ECO:0000256" key="1">
    <source>
        <dbReference type="ARBA" id="ARBA00023002"/>
    </source>
</evidence>
<keyword evidence="1" id="KW-0560">Oxidoreductase</keyword>
<dbReference type="InterPro" id="IPR015815">
    <property type="entry name" value="HIBADH-related"/>
</dbReference>
<dbReference type="InterPro" id="IPR036291">
    <property type="entry name" value="NAD(P)-bd_dom_sf"/>
</dbReference>
<dbReference type="PANTHER" id="PTHR43060">
    <property type="entry name" value="3-HYDROXYISOBUTYRATE DEHYDROGENASE-LIKE 1, MITOCHONDRIAL-RELATED"/>
    <property type="match status" value="1"/>
</dbReference>
<dbReference type="InterPro" id="IPR029154">
    <property type="entry name" value="HIBADH-like_NADP-bd"/>
</dbReference>